<gene>
    <name evidence="1" type="ORF">C2G38_2049946</name>
</gene>
<dbReference type="Proteomes" id="UP000266673">
    <property type="component" value="Unassembled WGS sequence"/>
</dbReference>
<reference evidence="1 2" key="1">
    <citation type="submission" date="2018-06" db="EMBL/GenBank/DDBJ databases">
        <title>Comparative genomics reveals the genomic features of Rhizophagus irregularis, R. cerebriforme, R. diaphanum and Gigaspora rosea, and their symbiotic lifestyle signature.</title>
        <authorList>
            <person name="Morin E."/>
            <person name="San Clemente H."/>
            <person name="Chen E.C.H."/>
            <person name="De La Providencia I."/>
            <person name="Hainaut M."/>
            <person name="Kuo A."/>
            <person name="Kohler A."/>
            <person name="Murat C."/>
            <person name="Tang N."/>
            <person name="Roy S."/>
            <person name="Loubradou J."/>
            <person name="Henrissat B."/>
            <person name="Grigoriev I.V."/>
            <person name="Corradi N."/>
            <person name="Roux C."/>
            <person name="Martin F.M."/>
        </authorList>
    </citation>
    <scope>NUCLEOTIDE SEQUENCE [LARGE SCALE GENOMIC DNA]</scope>
    <source>
        <strain evidence="1 2">DAOM 194757</strain>
    </source>
</reference>
<accession>A0A397U5A1</accession>
<dbReference type="OrthoDB" id="10003658at2759"/>
<protein>
    <submittedName>
        <fullName evidence="1">Uncharacterized protein</fullName>
    </submittedName>
</protein>
<name>A0A397U5A1_9GLOM</name>
<comment type="caution">
    <text evidence="1">The sequence shown here is derived from an EMBL/GenBank/DDBJ whole genome shotgun (WGS) entry which is preliminary data.</text>
</comment>
<proteinExistence type="predicted"/>
<dbReference type="AlphaFoldDB" id="A0A397U5A1"/>
<dbReference type="EMBL" id="QKWP01002650">
    <property type="protein sequence ID" value="RIB02583.1"/>
    <property type="molecule type" value="Genomic_DNA"/>
</dbReference>
<keyword evidence="2" id="KW-1185">Reference proteome</keyword>
<sequence length="329" mass="38508">MDNSDNKLEENIMMKFSESYSKSTDSEKVQASLDCKIIELTDEFGKNIHYHLHEDELQSDNSSEYQNGFDIIMRSARSIPSNQRYISQFLYSSKSNRKQLLRPDIANWIQRHEGGWSTQKLANSEGKQFIIALSEALWYIDIHDSTKLEERSFHIPNLFHEFLGKANPESYKESRKPFDASELNLHCQTLISYATSTWIRSSKFNWLYDAYDKLIVAISNYVNFLHRQREITASNHASEVPIRSIEKATSVNIYDRNIWINSYIKSKYKEIEAVLQNLPPWKPISLEEYLPTEPMQRLQFIQGLSQAFTFRIGEYRYNSGNGTYNSIFV</sequence>
<organism evidence="1 2">
    <name type="scientific">Gigaspora rosea</name>
    <dbReference type="NCBI Taxonomy" id="44941"/>
    <lineage>
        <taxon>Eukaryota</taxon>
        <taxon>Fungi</taxon>
        <taxon>Fungi incertae sedis</taxon>
        <taxon>Mucoromycota</taxon>
        <taxon>Glomeromycotina</taxon>
        <taxon>Glomeromycetes</taxon>
        <taxon>Diversisporales</taxon>
        <taxon>Gigasporaceae</taxon>
        <taxon>Gigaspora</taxon>
    </lineage>
</organism>
<evidence type="ECO:0000313" key="1">
    <source>
        <dbReference type="EMBL" id="RIB02583.1"/>
    </source>
</evidence>
<dbReference type="STRING" id="44941.A0A397U5A1"/>
<evidence type="ECO:0000313" key="2">
    <source>
        <dbReference type="Proteomes" id="UP000266673"/>
    </source>
</evidence>